<keyword evidence="3 4" id="KW-0546">Nucleotide metabolism</keyword>
<dbReference type="GO" id="GO:0047429">
    <property type="term" value="F:nucleoside triphosphate diphosphatase activity"/>
    <property type="evidence" value="ECO:0007669"/>
    <property type="project" value="UniProtKB-EC"/>
</dbReference>
<comment type="caution">
    <text evidence="4">Lacks conserved residue(s) required for the propagation of feature annotation.</text>
</comment>
<dbReference type="EC" id="3.6.1.9" evidence="4"/>
<sequence length="199" mass="21265">MPQLILASGSATRARLLCEAGLDFEIMKPAVDEAAVKESCRAENASVEETATLLAGLKAAAVARRCPAGCFVLGSDQMLACDGAWFDKPADVAAAREQLRALRGRAHVLLSAVVLLKDGSRIWHHVDRAELTMRAFSDDFLEDYLARAGADVLGSVGAYQLEGLGAQLFARVRGDYFTILGLPLLPVLAILREHGMVAS</sequence>
<dbReference type="Proteomes" id="UP000295783">
    <property type="component" value="Unassembled WGS sequence"/>
</dbReference>
<evidence type="ECO:0000256" key="2">
    <source>
        <dbReference type="ARBA" id="ARBA00022801"/>
    </source>
</evidence>
<dbReference type="AlphaFoldDB" id="A0A4R6WWM2"/>
<accession>A0A4R6WWM2</accession>
<keyword evidence="4" id="KW-0963">Cytoplasm</keyword>
<evidence type="ECO:0000256" key="3">
    <source>
        <dbReference type="ARBA" id="ARBA00023080"/>
    </source>
</evidence>
<dbReference type="OrthoDB" id="9813962at2"/>
<comment type="catalytic activity">
    <reaction evidence="4">
        <text>a 2'-deoxyribonucleoside 5'-triphosphate + H2O = a 2'-deoxyribonucleoside 5'-phosphate + diphosphate + H(+)</text>
        <dbReference type="Rhea" id="RHEA:44644"/>
        <dbReference type="ChEBI" id="CHEBI:15377"/>
        <dbReference type="ChEBI" id="CHEBI:15378"/>
        <dbReference type="ChEBI" id="CHEBI:33019"/>
        <dbReference type="ChEBI" id="CHEBI:61560"/>
        <dbReference type="ChEBI" id="CHEBI:65317"/>
        <dbReference type="EC" id="3.6.1.9"/>
    </reaction>
</comment>
<dbReference type="PIRSF" id="PIRSF006305">
    <property type="entry name" value="Maf"/>
    <property type="match status" value="1"/>
</dbReference>
<organism evidence="5 6">
    <name type="scientific">Dongia mobilis</name>
    <dbReference type="NCBI Taxonomy" id="578943"/>
    <lineage>
        <taxon>Bacteria</taxon>
        <taxon>Pseudomonadati</taxon>
        <taxon>Pseudomonadota</taxon>
        <taxon>Alphaproteobacteria</taxon>
        <taxon>Rhodospirillales</taxon>
        <taxon>Dongiaceae</taxon>
        <taxon>Dongia</taxon>
    </lineage>
</organism>
<protein>
    <recommendedName>
        <fullName evidence="4">Nucleoside triphosphate pyrophosphatase</fullName>
        <ecNumber evidence="4">3.6.1.9</ecNumber>
    </recommendedName>
    <alternativeName>
        <fullName evidence="4">Nucleotide pyrophosphatase</fullName>
        <shortName evidence="4">Nucleotide PPase</shortName>
    </alternativeName>
</protein>
<comment type="similarity">
    <text evidence="4">Belongs to the Maf family.</text>
</comment>
<dbReference type="InterPro" id="IPR003697">
    <property type="entry name" value="Maf-like"/>
</dbReference>
<gene>
    <name evidence="5" type="ORF">A8950_1765</name>
</gene>
<feature type="active site" description="Proton acceptor" evidence="4">
    <location>
        <position position="76"/>
    </location>
</feature>
<evidence type="ECO:0000256" key="1">
    <source>
        <dbReference type="ARBA" id="ARBA00001968"/>
    </source>
</evidence>
<comment type="catalytic activity">
    <reaction evidence="4">
        <text>a ribonucleoside 5'-triphosphate + H2O = a ribonucleoside 5'-phosphate + diphosphate + H(+)</text>
        <dbReference type="Rhea" id="RHEA:23996"/>
        <dbReference type="ChEBI" id="CHEBI:15377"/>
        <dbReference type="ChEBI" id="CHEBI:15378"/>
        <dbReference type="ChEBI" id="CHEBI:33019"/>
        <dbReference type="ChEBI" id="CHEBI:58043"/>
        <dbReference type="ChEBI" id="CHEBI:61557"/>
        <dbReference type="EC" id="3.6.1.9"/>
    </reaction>
</comment>
<dbReference type="PANTHER" id="PTHR43213">
    <property type="entry name" value="BIFUNCTIONAL DTTP/UTP PYROPHOSPHATASE/METHYLTRANSFERASE PROTEIN-RELATED"/>
    <property type="match status" value="1"/>
</dbReference>
<name>A0A4R6WWM2_9PROT</name>
<dbReference type="GO" id="GO:0009117">
    <property type="term" value="P:nucleotide metabolic process"/>
    <property type="evidence" value="ECO:0007669"/>
    <property type="project" value="UniProtKB-KW"/>
</dbReference>
<comment type="cofactor">
    <cofactor evidence="1 4">
        <name>a divalent metal cation</name>
        <dbReference type="ChEBI" id="CHEBI:60240"/>
    </cofactor>
</comment>
<dbReference type="HAMAP" id="MF_00528">
    <property type="entry name" value="Maf"/>
    <property type="match status" value="1"/>
</dbReference>
<dbReference type="CDD" id="cd00555">
    <property type="entry name" value="Maf"/>
    <property type="match status" value="1"/>
</dbReference>
<dbReference type="PANTHER" id="PTHR43213:SF5">
    <property type="entry name" value="BIFUNCTIONAL DTTP_UTP PYROPHOSPHATASE_METHYLTRANSFERASE PROTEIN-RELATED"/>
    <property type="match status" value="1"/>
</dbReference>
<evidence type="ECO:0000313" key="6">
    <source>
        <dbReference type="Proteomes" id="UP000295783"/>
    </source>
</evidence>
<comment type="caution">
    <text evidence="5">The sequence shown here is derived from an EMBL/GenBank/DDBJ whole genome shotgun (WGS) entry which is preliminary data.</text>
</comment>
<dbReference type="GO" id="GO:0005737">
    <property type="term" value="C:cytoplasm"/>
    <property type="evidence" value="ECO:0007669"/>
    <property type="project" value="UniProtKB-SubCell"/>
</dbReference>
<dbReference type="RefSeq" id="WP_133613277.1">
    <property type="nucleotide sequence ID" value="NZ_SNYW01000008.1"/>
</dbReference>
<reference evidence="5 6" key="1">
    <citation type="submission" date="2019-03" db="EMBL/GenBank/DDBJ databases">
        <title>Genomic Encyclopedia of Type Strains, Phase III (KMG-III): the genomes of soil and plant-associated and newly described type strains.</title>
        <authorList>
            <person name="Whitman W."/>
        </authorList>
    </citation>
    <scope>NUCLEOTIDE SEQUENCE [LARGE SCALE GENOMIC DNA]</scope>
    <source>
        <strain evidence="5 6">CGMCC 1.7660</strain>
    </source>
</reference>
<comment type="function">
    <text evidence="4">Nucleoside triphosphate pyrophosphatase. May have a dual role in cell division arrest and in preventing the incorporation of modified nucleotides into cellular nucleic acids.</text>
</comment>
<proteinExistence type="inferred from homology"/>
<dbReference type="InterPro" id="IPR029001">
    <property type="entry name" value="ITPase-like_fam"/>
</dbReference>
<dbReference type="Gene3D" id="3.90.950.10">
    <property type="match status" value="1"/>
</dbReference>
<keyword evidence="6" id="KW-1185">Reference proteome</keyword>
<evidence type="ECO:0000256" key="4">
    <source>
        <dbReference type="HAMAP-Rule" id="MF_00528"/>
    </source>
</evidence>
<dbReference type="SUPFAM" id="SSF52972">
    <property type="entry name" value="ITPase-like"/>
    <property type="match status" value="1"/>
</dbReference>
<keyword evidence="2 4" id="KW-0378">Hydrolase</keyword>
<dbReference type="EMBL" id="SNYW01000008">
    <property type="protein sequence ID" value="TDQ81945.1"/>
    <property type="molecule type" value="Genomic_DNA"/>
</dbReference>
<evidence type="ECO:0000313" key="5">
    <source>
        <dbReference type="EMBL" id="TDQ81945.1"/>
    </source>
</evidence>
<comment type="subcellular location">
    <subcellularLocation>
        <location evidence="4">Cytoplasm</location>
    </subcellularLocation>
</comment>
<dbReference type="Pfam" id="PF02545">
    <property type="entry name" value="Maf"/>
    <property type="match status" value="1"/>
</dbReference>